<gene>
    <name evidence="7" type="ORF">I5803_08210</name>
</gene>
<sequence>MRTLPRKDAVICGVGWAGSVVLAELAQTGLDIVGLERGKARAPAPGLQAGAIEQDDLQGLRGAMMQDLSVETITHRHEASQTARPLNRFGAYLLGEVVGGAGVAWNGINTRFNPHDFEFRTHLAKAGRLAQIPDDMQVADFGISYKDIEADYDWFEAITGTSGQSGANPFEGFRSHAYRNPPLPDSMSGSLFRTAATKLGYHPYPIPAANSSREFVNPLGVKLHACVFCGFCDRFQCPVGAKGTPVSAILPALARQRNVEIRAQSRVLKVVLDKEGKHARGVEYVDAEGQRVFQPADVVVLSGYTYSNTHLMLLSGIGKPYDPRHGEGVVGRGYAYHVRGGATMFFDEGTWINGFIGSGALGTTIDDFNSAAFTASSTDFYGGGMITAESSGGRPIRRMAVPAGTPRWGAEWKKAAVRYYNHTARLNVCGASMADRRNYLDLDPSSVDRWGRPRLRMTFDFRENDIKLSRFLTERSLEIAREMGAVRADGTAASAPYDTKAYQGSHNTGGVPMGADPATSAVNPYLQSWSVPNVFVVGGSAFPQLPGKNPTATIGALARWSARAIRERYLKNERALAA</sequence>
<feature type="domain" description="Glucose-methanol-choline oxidoreductase C-terminal" evidence="6">
    <location>
        <begin position="436"/>
        <end position="558"/>
    </location>
</feature>
<protein>
    <submittedName>
        <fullName evidence="7">GMC family oxidoreductase</fullName>
    </submittedName>
</protein>
<evidence type="ECO:0000313" key="8">
    <source>
        <dbReference type="Proteomes" id="UP000651050"/>
    </source>
</evidence>
<dbReference type="GO" id="GO:0050660">
    <property type="term" value="F:flavin adenine dinucleotide binding"/>
    <property type="evidence" value="ECO:0007669"/>
    <property type="project" value="InterPro"/>
</dbReference>
<comment type="similarity">
    <text evidence="1">Belongs to the GMC oxidoreductase family.</text>
</comment>
<dbReference type="Pfam" id="PF00732">
    <property type="entry name" value="GMC_oxred_N"/>
    <property type="match status" value="1"/>
</dbReference>
<reference evidence="7" key="1">
    <citation type="submission" date="2020-11" db="EMBL/GenBank/DDBJ databases">
        <title>Bacterial whole genome sequence for Caenimonas sp. DR4.4.</title>
        <authorList>
            <person name="Le V."/>
            <person name="Ko S.-R."/>
            <person name="Ahn C.-Y."/>
            <person name="Oh H.-M."/>
        </authorList>
    </citation>
    <scope>NUCLEOTIDE SEQUENCE</scope>
    <source>
        <strain evidence="7">DR4.4</strain>
    </source>
</reference>
<dbReference type="InterPro" id="IPR000172">
    <property type="entry name" value="GMC_OxRdtase_N"/>
</dbReference>
<dbReference type="EMBL" id="JADWYS010000001">
    <property type="protein sequence ID" value="MBG9388000.1"/>
    <property type="molecule type" value="Genomic_DNA"/>
</dbReference>
<proteinExistence type="inferred from homology"/>
<keyword evidence="4" id="KW-0560">Oxidoreductase</keyword>
<comment type="caution">
    <text evidence="7">The sequence shown here is derived from an EMBL/GenBank/DDBJ whole genome shotgun (WGS) entry which is preliminary data.</text>
</comment>
<dbReference type="PANTHER" id="PTHR46056">
    <property type="entry name" value="LONG-CHAIN-ALCOHOL OXIDASE"/>
    <property type="match status" value="1"/>
</dbReference>
<evidence type="ECO:0000259" key="5">
    <source>
        <dbReference type="Pfam" id="PF00732"/>
    </source>
</evidence>
<keyword evidence="3" id="KW-0274">FAD</keyword>
<name>A0A931H3N4_9BURK</name>
<dbReference type="GO" id="GO:0016614">
    <property type="term" value="F:oxidoreductase activity, acting on CH-OH group of donors"/>
    <property type="evidence" value="ECO:0007669"/>
    <property type="project" value="InterPro"/>
</dbReference>
<evidence type="ECO:0000259" key="6">
    <source>
        <dbReference type="Pfam" id="PF05199"/>
    </source>
</evidence>
<dbReference type="SUPFAM" id="SSF54373">
    <property type="entry name" value="FAD-linked reductases, C-terminal domain"/>
    <property type="match status" value="1"/>
</dbReference>
<dbReference type="AlphaFoldDB" id="A0A931H3N4"/>
<evidence type="ECO:0000256" key="3">
    <source>
        <dbReference type="ARBA" id="ARBA00022827"/>
    </source>
</evidence>
<accession>A0A931H3N4</accession>
<evidence type="ECO:0000256" key="2">
    <source>
        <dbReference type="ARBA" id="ARBA00022630"/>
    </source>
</evidence>
<dbReference type="InterPro" id="IPR036188">
    <property type="entry name" value="FAD/NAD-bd_sf"/>
</dbReference>
<dbReference type="Pfam" id="PF05199">
    <property type="entry name" value="GMC_oxred_C"/>
    <property type="match status" value="1"/>
</dbReference>
<dbReference type="SUPFAM" id="SSF51905">
    <property type="entry name" value="FAD/NAD(P)-binding domain"/>
    <property type="match status" value="1"/>
</dbReference>
<evidence type="ECO:0000256" key="1">
    <source>
        <dbReference type="ARBA" id="ARBA00010790"/>
    </source>
</evidence>
<dbReference type="Proteomes" id="UP000651050">
    <property type="component" value="Unassembled WGS sequence"/>
</dbReference>
<keyword evidence="8" id="KW-1185">Reference proteome</keyword>
<keyword evidence="2" id="KW-0285">Flavoprotein</keyword>
<evidence type="ECO:0000256" key="4">
    <source>
        <dbReference type="ARBA" id="ARBA00023002"/>
    </source>
</evidence>
<evidence type="ECO:0000313" key="7">
    <source>
        <dbReference type="EMBL" id="MBG9388000.1"/>
    </source>
</evidence>
<dbReference type="PANTHER" id="PTHR46056:SF12">
    <property type="entry name" value="LONG-CHAIN-ALCOHOL OXIDASE"/>
    <property type="match status" value="1"/>
</dbReference>
<dbReference type="RefSeq" id="WP_196985879.1">
    <property type="nucleotide sequence ID" value="NZ_JADWYS010000001.1"/>
</dbReference>
<dbReference type="InterPro" id="IPR007867">
    <property type="entry name" value="GMC_OxRtase_C"/>
</dbReference>
<feature type="domain" description="Glucose-methanol-choline oxidoreductase N-terminal" evidence="5">
    <location>
        <begin position="224"/>
        <end position="337"/>
    </location>
</feature>
<organism evidence="7 8">
    <name type="scientific">Caenimonas aquaedulcis</name>
    <dbReference type="NCBI Taxonomy" id="2793270"/>
    <lineage>
        <taxon>Bacteria</taxon>
        <taxon>Pseudomonadati</taxon>
        <taxon>Pseudomonadota</taxon>
        <taxon>Betaproteobacteria</taxon>
        <taxon>Burkholderiales</taxon>
        <taxon>Comamonadaceae</taxon>
        <taxon>Caenimonas</taxon>
    </lineage>
</organism>
<dbReference type="Gene3D" id="3.50.50.60">
    <property type="entry name" value="FAD/NAD(P)-binding domain"/>
    <property type="match status" value="2"/>
</dbReference>